<organism evidence="1">
    <name type="scientific">hydrocarbon metagenome</name>
    <dbReference type="NCBI Taxonomy" id="938273"/>
    <lineage>
        <taxon>unclassified sequences</taxon>
        <taxon>metagenomes</taxon>
        <taxon>ecological metagenomes</taxon>
    </lineage>
</organism>
<dbReference type="EMBL" id="LNQE01000213">
    <property type="protein sequence ID" value="KUG28514.1"/>
    <property type="molecule type" value="Genomic_DNA"/>
</dbReference>
<comment type="caution">
    <text evidence="1">The sequence shown here is derived from an EMBL/GenBank/DDBJ whole genome shotgun (WGS) entry which is preliminary data.</text>
</comment>
<accession>A0A0W8G654</accession>
<sequence>MAGLGVCRRGTAPATLRAAAAPRANPSPGLDMLLFASAFFKHVRSAIVTRSGYAAVRISLFQARP</sequence>
<evidence type="ECO:0000313" key="1">
    <source>
        <dbReference type="EMBL" id="KUG28514.1"/>
    </source>
</evidence>
<protein>
    <submittedName>
        <fullName evidence="1">Uncharacterized protein</fullName>
    </submittedName>
</protein>
<name>A0A0W8G654_9ZZZZ</name>
<proteinExistence type="predicted"/>
<reference evidence="1" key="1">
    <citation type="journal article" date="2015" name="Proc. Natl. Acad. Sci. U.S.A.">
        <title>Networks of energetic and metabolic interactions define dynamics in microbial communities.</title>
        <authorList>
            <person name="Embree M."/>
            <person name="Liu J.K."/>
            <person name="Al-Bassam M.M."/>
            <person name="Zengler K."/>
        </authorList>
    </citation>
    <scope>NUCLEOTIDE SEQUENCE</scope>
</reference>
<gene>
    <name evidence="1" type="ORF">ASZ90_001613</name>
</gene>
<dbReference type="AlphaFoldDB" id="A0A0W8G654"/>